<reference evidence="2" key="2">
    <citation type="journal article" date="2024" name="Plant">
        <title>Genomic evolution and insights into agronomic trait innovations of Sesamum species.</title>
        <authorList>
            <person name="Miao H."/>
            <person name="Wang L."/>
            <person name="Qu L."/>
            <person name="Liu H."/>
            <person name="Sun Y."/>
            <person name="Le M."/>
            <person name="Wang Q."/>
            <person name="Wei S."/>
            <person name="Zheng Y."/>
            <person name="Lin W."/>
            <person name="Duan Y."/>
            <person name="Cao H."/>
            <person name="Xiong S."/>
            <person name="Wang X."/>
            <person name="Wei L."/>
            <person name="Li C."/>
            <person name="Ma Q."/>
            <person name="Ju M."/>
            <person name="Zhao R."/>
            <person name="Li G."/>
            <person name="Mu C."/>
            <person name="Tian Q."/>
            <person name="Mei H."/>
            <person name="Zhang T."/>
            <person name="Gao T."/>
            <person name="Zhang H."/>
        </authorList>
    </citation>
    <scope>NUCLEOTIDE SEQUENCE</scope>
    <source>
        <strain evidence="2">G02</strain>
    </source>
</reference>
<sequence length="119" mass="13669">MAKKHVSDFYELPNRVDRFINLKDTQLTKKSNQLDKMRDNEGASCDRSKGEPGGRFNPLDLKNEHYISLITCLTRMLIAIDWLTTLQWPIRRRDPSFLNLNNFAGITRNTGTTPTNVAS</sequence>
<proteinExistence type="predicted"/>
<evidence type="ECO:0000256" key="1">
    <source>
        <dbReference type="SAM" id="MobiDB-lite"/>
    </source>
</evidence>
<evidence type="ECO:0000313" key="2">
    <source>
        <dbReference type="EMBL" id="KAL0408234.1"/>
    </source>
</evidence>
<comment type="caution">
    <text evidence="2">The sequence shown here is derived from an EMBL/GenBank/DDBJ whole genome shotgun (WGS) entry which is preliminary data.</text>
</comment>
<organism evidence="2">
    <name type="scientific">Sesamum radiatum</name>
    <name type="common">Black benniseed</name>
    <dbReference type="NCBI Taxonomy" id="300843"/>
    <lineage>
        <taxon>Eukaryota</taxon>
        <taxon>Viridiplantae</taxon>
        <taxon>Streptophyta</taxon>
        <taxon>Embryophyta</taxon>
        <taxon>Tracheophyta</taxon>
        <taxon>Spermatophyta</taxon>
        <taxon>Magnoliopsida</taxon>
        <taxon>eudicotyledons</taxon>
        <taxon>Gunneridae</taxon>
        <taxon>Pentapetalae</taxon>
        <taxon>asterids</taxon>
        <taxon>lamiids</taxon>
        <taxon>Lamiales</taxon>
        <taxon>Pedaliaceae</taxon>
        <taxon>Sesamum</taxon>
    </lineage>
</organism>
<protein>
    <submittedName>
        <fullName evidence="2">Uncharacterized protein</fullName>
    </submittedName>
</protein>
<feature type="compositionally biased region" description="Basic and acidic residues" evidence="1">
    <location>
        <begin position="32"/>
        <end position="52"/>
    </location>
</feature>
<feature type="region of interest" description="Disordered" evidence="1">
    <location>
        <begin position="30"/>
        <end position="58"/>
    </location>
</feature>
<reference evidence="2" key="1">
    <citation type="submission" date="2020-06" db="EMBL/GenBank/DDBJ databases">
        <authorList>
            <person name="Li T."/>
            <person name="Hu X."/>
            <person name="Zhang T."/>
            <person name="Song X."/>
            <person name="Zhang H."/>
            <person name="Dai N."/>
            <person name="Sheng W."/>
            <person name="Hou X."/>
            <person name="Wei L."/>
        </authorList>
    </citation>
    <scope>NUCLEOTIDE SEQUENCE</scope>
    <source>
        <strain evidence="2">G02</strain>
        <tissue evidence="2">Leaf</tissue>
    </source>
</reference>
<dbReference type="EMBL" id="JACGWJ010000007">
    <property type="protein sequence ID" value="KAL0408234.1"/>
    <property type="molecule type" value="Genomic_DNA"/>
</dbReference>
<name>A0AAW2TU80_SESRA</name>
<gene>
    <name evidence="2" type="ORF">Sradi_1757800</name>
</gene>
<dbReference type="AlphaFoldDB" id="A0AAW2TU80"/>
<accession>A0AAW2TU80</accession>